<reference evidence="5" key="1">
    <citation type="submission" date="2023-03" db="EMBL/GenBank/DDBJ databases">
        <title>Massive genome expansion in bonnet fungi (Mycena s.s.) driven by repeated elements and novel gene families across ecological guilds.</title>
        <authorList>
            <consortium name="Lawrence Berkeley National Laboratory"/>
            <person name="Harder C.B."/>
            <person name="Miyauchi S."/>
            <person name="Viragh M."/>
            <person name="Kuo A."/>
            <person name="Thoen E."/>
            <person name="Andreopoulos B."/>
            <person name="Lu D."/>
            <person name="Skrede I."/>
            <person name="Drula E."/>
            <person name="Henrissat B."/>
            <person name="Morin E."/>
            <person name="Kohler A."/>
            <person name="Barry K."/>
            <person name="LaButti K."/>
            <person name="Morin E."/>
            <person name="Salamov A."/>
            <person name="Lipzen A."/>
            <person name="Mereny Z."/>
            <person name="Hegedus B."/>
            <person name="Baldrian P."/>
            <person name="Stursova M."/>
            <person name="Weitz H."/>
            <person name="Taylor A."/>
            <person name="Grigoriev I.V."/>
            <person name="Nagy L.G."/>
            <person name="Martin F."/>
            <person name="Kauserud H."/>
        </authorList>
    </citation>
    <scope>NUCLEOTIDE SEQUENCE</scope>
    <source>
        <strain evidence="5">CBHHK002</strain>
    </source>
</reference>
<evidence type="ECO:0000256" key="3">
    <source>
        <dbReference type="SAM" id="MobiDB-lite"/>
    </source>
</evidence>
<evidence type="ECO:0000313" key="5">
    <source>
        <dbReference type="EMBL" id="KAJ7307017.1"/>
    </source>
</evidence>
<dbReference type="PANTHER" id="PTHR31001">
    <property type="entry name" value="UNCHARACTERIZED TRANSCRIPTIONAL REGULATORY PROTEIN"/>
    <property type="match status" value="1"/>
</dbReference>
<dbReference type="InterPro" id="IPR036864">
    <property type="entry name" value="Zn2-C6_fun-type_DNA-bd_sf"/>
</dbReference>
<evidence type="ECO:0000313" key="6">
    <source>
        <dbReference type="Proteomes" id="UP001218218"/>
    </source>
</evidence>
<evidence type="ECO:0000259" key="4">
    <source>
        <dbReference type="PROSITE" id="PS50048"/>
    </source>
</evidence>
<feature type="region of interest" description="Disordered" evidence="3">
    <location>
        <begin position="95"/>
        <end position="142"/>
    </location>
</feature>
<dbReference type="Gene3D" id="4.10.240.10">
    <property type="entry name" value="Zn(2)-C6 fungal-type DNA-binding domain"/>
    <property type="match status" value="1"/>
</dbReference>
<dbReference type="InterPro" id="IPR050613">
    <property type="entry name" value="Sec_Metabolite_Reg"/>
</dbReference>
<dbReference type="InterPro" id="IPR001138">
    <property type="entry name" value="Zn2Cys6_DnaBD"/>
</dbReference>
<dbReference type="PROSITE" id="PS00463">
    <property type="entry name" value="ZN2_CY6_FUNGAL_1"/>
    <property type="match status" value="1"/>
</dbReference>
<keyword evidence="6" id="KW-1185">Reference proteome</keyword>
<dbReference type="Pfam" id="PF00172">
    <property type="entry name" value="Zn_clus"/>
    <property type="match status" value="1"/>
</dbReference>
<accession>A0AAD6Z4X7</accession>
<dbReference type="SMART" id="SM00066">
    <property type="entry name" value="GAL4"/>
    <property type="match status" value="1"/>
</dbReference>
<sequence length="317" mass="34150">MSAPVSPRVSSKSAVPADGDHRKRRRNRTTQSCLNCHTTKRMCDRKRPTCSRCAQLGISGNCVYEIDDPNRPGNRTKEDEGTRLMNRIAELEGVIRELKNKPRPAQDRSSPALSTGRSPTPSHSGIATPASNSGWPSPSIGYSNSSGQGLHFPSGMGNYPSAAGYSRPSDSLASLMAAYADLTDHMFVRRGGNCGCLSEASCYNAVLELSLRLRKAADVLARSPSHSSHPDCPLNHHISDLDTFAKYSLLDAPGYDPSLASGFSRGPGSGRINSPNSPSMFSQNSPSIFEQPSYADNSGYTGDPDNFMSWVPHTRNA</sequence>
<name>A0AAD6Z4X7_9AGAR</name>
<dbReference type="EMBL" id="JARIHO010000089">
    <property type="protein sequence ID" value="KAJ7307017.1"/>
    <property type="molecule type" value="Genomic_DNA"/>
</dbReference>
<dbReference type="CDD" id="cd00067">
    <property type="entry name" value="GAL4"/>
    <property type="match status" value="1"/>
</dbReference>
<dbReference type="GO" id="GO:0000981">
    <property type="term" value="F:DNA-binding transcription factor activity, RNA polymerase II-specific"/>
    <property type="evidence" value="ECO:0007669"/>
    <property type="project" value="InterPro"/>
</dbReference>
<feature type="region of interest" description="Disordered" evidence="3">
    <location>
        <begin position="1"/>
        <end position="28"/>
    </location>
</feature>
<dbReference type="PANTHER" id="PTHR31001:SF81">
    <property type="entry name" value="ZN(II)2CYS6 TRANSCRIPTION FACTOR"/>
    <property type="match status" value="1"/>
</dbReference>
<evidence type="ECO:0000256" key="2">
    <source>
        <dbReference type="ARBA" id="ARBA00023242"/>
    </source>
</evidence>
<dbReference type="SUPFAM" id="SSF57701">
    <property type="entry name" value="Zn2/Cys6 DNA-binding domain"/>
    <property type="match status" value="1"/>
</dbReference>
<feature type="compositionally biased region" description="Polar residues" evidence="3">
    <location>
        <begin position="107"/>
        <end position="142"/>
    </location>
</feature>
<feature type="compositionally biased region" description="Basic and acidic residues" evidence="3">
    <location>
        <begin position="95"/>
        <end position="106"/>
    </location>
</feature>
<proteinExistence type="predicted"/>
<dbReference type="AlphaFoldDB" id="A0AAD6Z4X7"/>
<dbReference type="PROSITE" id="PS50048">
    <property type="entry name" value="ZN2_CY6_FUNGAL_2"/>
    <property type="match status" value="1"/>
</dbReference>
<comment type="caution">
    <text evidence="5">The sequence shown here is derived from an EMBL/GenBank/DDBJ whole genome shotgun (WGS) entry which is preliminary data.</text>
</comment>
<gene>
    <name evidence="5" type="ORF">DFH08DRAFT_975572</name>
</gene>
<dbReference type="GO" id="GO:0005634">
    <property type="term" value="C:nucleus"/>
    <property type="evidence" value="ECO:0007669"/>
    <property type="project" value="UniProtKB-SubCell"/>
</dbReference>
<dbReference type="Proteomes" id="UP001218218">
    <property type="component" value="Unassembled WGS sequence"/>
</dbReference>
<dbReference type="GO" id="GO:0008270">
    <property type="term" value="F:zinc ion binding"/>
    <property type="evidence" value="ECO:0007669"/>
    <property type="project" value="InterPro"/>
</dbReference>
<feature type="region of interest" description="Disordered" evidence="3">
    <location>
        <begin position="64"/>
        <end position="83"/>
    </location>
</feature>
<keyword evidence="2" id="KW-0539">Nucleus</keyword>
<comment type="subcellular location">
    <subcellularLocation>
        <location evidence="1">Nucleus</location>
    </subcellularLocation>
</comment>
<organism evidence="5 6">
    <name type="scientific">Mycena albidolilacea</name>
    <dbReference type="NCBI Taxonomy" id="1033008"/>
    <lineage>
        <taxon>Eukaryota</taxon>
        <taxon>Fungi</taxon>
        <taxon>Dikarya</taxon>
        <taxon>Basidiomycota</taxon>
        <taxon>Agaricomycotina</taxon>
        <taxon>Agaricomycetes</taxon>
        <taxon>Agaricomycetidae</taxon>
        <taxon>Agaricales</taxon>
        <taxon>Marasmiineae</taxon>
        <taxon>Mycenaceae</taxon>
        <taxon>Mycena</taxon>
    </lineage>
</organism>
<feature type="compositionally biased region" description="Polar residues" evidence="3">
    <location>
        <begin position="271"/>
        <end position="296"/>
    </location>
</feature>
<protein>
    <recommendedName>
        <fullName evidence="4">Zn(2)-C6 fungal-type domain-containing protein</fullName>
    </recommendedName>
</protein>
<feature type="region of interest" description="Disordered" evidence="3">
    <location>
        <begin position="260"/>
        <end position="296"/>
    </location>
</feature>
<feature type="domain" description="Zn(2)-C6 fungal-type" evidence="4">
    <location>
        <begin position="32"/>
        <end position="64"/>
    </location>
</feature>
<evidence type="ECO:0000256" key="1">
    <source>
        <dbReference type="ARBA" id="ARBA00004123"/>
    </source>
</evidence>